<dbReference type="AlphaFoldDB" id="A0AAV7WP57"/>
<keyword evidence="2" id="KW-1185">Reference proteome</keyword>
<reference evidence="1" key="1">
    <citation type="journal article" date="2022" name="bioRxiv">
        <title>Sequencing and chromosome-scale assembly of the giantPleurodeles waltlgenome.</title>
        <authorList>
            <person name="Brown T."/>
            <person name="Elewa A."/>
            <person name="Iarovenko S."/>
            <person name="Subramanian E."/>
            <person name="Araus A.J."/>
            <person name="Petzold A."/>
            <person name="Susuki M."/>
            <person name="Suzuki K.-i.T."/>
            <person name="Hayashi T."/>
            <person name="Toyoda A."/>
            <person name="Oliveira C."/>
            <person name="Osipova E."/>
            <person name="Leigh N.D."/>
            <person name="Simon A."/>
            <person name="Yun M.H."/>
        </authorList>
    </citation>
    <scope>NUCLEOTIDE SEQUENCE</scope>
    <source>
        <strain evidence="1">20211129_DDA</strain>
        <tissue evidence="1">Liver</tissue>
    </source>
</reference>
<dbReference type="Gene3D" id="1.10.287.3160">
    <property type="match status" value="1"/>
</dbReference>
<comment type="caution">
    <text evidence="1">The sequence shown here is derived from an EMBL/GenBank/DDBJ whole genome shotgun (WGS) entry which is preliminary data.</text>
</comment>
<organism evidence="1 2">
    <name type="scientific">Pleurodeles waltl</name>
    <name type="common">Iberian ribbed newt</name>
    <dbReference type="NCBI Taxonomy" id="8319"/>
    <lineage>
        <taxon>Eukaryota</taxon>
        <taxon>Metazoa</taxon>
        <taxon>Chordata</taxon>
        <taxon>Craniata</taxon>
        <taxon>Vertebrata</taxon>
        <taxon>Euteleostomi</taxon>
        <taxon>Amphibia</taxon>
        <taxon>Batrachia</taxon>
        <taxon>Caudata</taxon>
        <taxon>Salamandroidea</taxon>
        <taxon>Salamandridae</taxon>
        <taxon>Pleurodelinae</taxon>
        <taxon>Pleurodeles</taxon>
    </lineage>
</organism>
<dbReference type="Proteomes" id="UP001066276">
    <property type="component" value="Chromosome 1_1"/>
</dbReference>
<protein>
    <submittedName>
        <fullName evidence="1">Uncharacterized protein</fullName>
    </submittedName>
</protein>
<evidence type="ECO:0000313" key="1">
    <source>
        <dbReference type="EMBL" id="KAJ1214412.1"/>
    </source>
</evidence>
<sequence length="170" mass="19082">MDRWAGPLFGSLLLGRFRAEEARPELPGYCFLLATSHSELKGPSQEEQKGKYSSKELFPPLVKHVKMNMDFPEDEVPDTSGSVLRQFQSSVPVDVPIHPCSQEVIKREWRDPDKILLPHFIAKLYPLQDMAQVLPDLVPIDSFVASLVGRTSLAEDAVIQDTVDKKVDVP</sequence>
<name>A0AAV7WP57_PLEWA</name>
<proteinExistence type="predicted"/>
<gene>
    <name evidence="1" type="ORF">NDU88_002031</name>
</gene>
<dbReference type="EMBL" id="JANPWB010000001">
    <property type="protein sequence ID" value="KAJ1214412.1"/>
    <property type="molecule type" value="Genomic_DNA"/>
</dbReference>
<accession>A0AAV7WP57</accession>
<evidence type="ECO:0000313" key="2">
    <source>
        <dbReference type="Proteomes" id="UP001066276"/>
    </source>
</evidence>